<evidence type="ECO:0000313" key="2">
    <source>
        <dbReference type="Proteomes" id="UP000776276"/>
    </source>
</evidence>
<evidence type="ECO:0000313" key="1">
    <source>
        <dbReference type="EMBL" id="MBU3077091.1"/>
    </source>
</evidence>
<gene>
    <name evidence="1" type="ORF">KOF26_04360</name>
</gene>
<name>A0ABS6BI25_9SPHN</name>
<dbReference type="Proteomes" id="UP000776276">
    <property type="component" value="Unassembled WGS sequence"/>
</dbReference>
<dbReference type="RefSeq" id="WP_216320709.1">
    <property type="nucleotide sequence ID" value="NZ_JAHKRT010000002.1"/>
</dbReference>
<protein>
    <submittedName>
        <fullName evidence="1">Uncharacterized protein</fullName>
    </submittedName>
</protein>
<comment type="caution">
    <text evidence="1">The sequence shown here is derived from an EMBL/GenBank/DDBJ whole genome shotgun (WGS) entry which is preliminary data.</text>
</comment>
<reference evidence="1 2" key="1">
    <citation type="submission" date="2021-06" db="EMBL/GenBank/DDBJ databases">
        <title>Sphingomonas sp. XMGL2, whole genome shotgun sequencing project.</title>
        <authorList>
            <person name="Zhao G."/>
            <person name="Shen L."/>
        </authorList>
    </citation>
    <scope>NUCLEOTIDE SEQUENCE [LARGE SCALE GENOMIC DNA]</scope>
    <source>
        <strain evidence="1 2">XMGL2</strain>
    </source>
</reference>
<dbReference type="EMBL" id="JAHKRT010000002">
    <property type="protein sequence ID" value="MBU3077091.1"/>
    <property type="molecule type" value="Genomic_DNA"/>
</dbReference>
<organism evidence="1 2">
    <name type="scientific">Sphingomonas quercus</name>
    <dbReference type="NCBI Taxonomy" id="2842451"/>
    <lineage>
        <taxon>Bacteria</taxon>
        <taxon>Pseudomonadati</taxon>
        <taxon>Pseudomonadota</taxon>
        <taxon>Alphaproteobacteria</taxon>
        <taxon>Sphingomonadales</taxon>
        <taxon>Sphingomonadaceae</taxon>
        <taxon>Sphingomonas</taxon>
    </lineage>
</organism>
<accession>A0ABS6BI25</accession>
<proteinExistence type="predicted"/>
<keyword evidence="2" id="KW-1185">Reference proteome</keyword>
<sequence length="47" mass="4722">MIRFAPFRSARLAAVTALAAAVLATVAPFLHPPVAVHAPAIEGSGIA</sequence>